<accession>A0ABW9P8Q7</accession>
<sequence length="161" mass="18816">MNKVEKLPADIKKIWRLNAYFDFFILFVVSAAFYIWKILAPKNMQPVLFRISLIILAIAIVIFIIELALVQYRWNFWTFYIDERQVELHHGYFFRKQIVIPIARVQNVTLKQGPILRLKDLHKVIVVTAAGSDEISGLKTSQANDLKELIMKLAKEARNDL</sequence>
<gene>
    <name evidence="3" type="ORF">FHL03_07405</name>
</gene>
<dbReference type="PANTHER" id="PTHR34473">
    <property type="entry name" value="UPF0699 TRANSMEMBRANE PROTEIN YDBS"/>
    <property type="match status" value="1"/>
</dbReference>
<evidence type="ECO:0000313" key="4">
    <source>
        <dbReference type="Proteomes" id="UP000436655"/>
    </source>
</evidence>
<dbReference type="PANTHER" id="PTHR34473:SF2">
    <property type="entry name" value="UPF0699 TRANSMEMBRANE PROTEIN YDBT"/>
    <property type="match status" value="1"/>
</dbReference>
<evidence type="ECO:0000256" key="1">
    <source>
        <dbReference type="SAM" id="Phobius"/>
    </source>
</evidence>
<keyword evidence="1" id="KW-0812">Transmembrane</keyword>
<feature type="domain" description="YdbS-like PH" evidence="2">
    <location>
        <begin position="74"/>
        <end position="150"/>
    </location>
</feature>
<protein>
    <recommendedName>
        <fullName evidence="2">YdbS-like PH domain-containing protein</fullName>
    </recommendedName>
</protein>
<feature type="transmembrane region" description="Helical" evidence="1">
    <location>
        <begin position="51"/>
        <end position="70"/>
    </location>
</feature>
<dbReference type="InterPro" id="IPR005182">
    <property type="entry name" value="YdbS-like_PH"/>
</dbReference>
<name>A0ABW9P8Q7_9LACO</name>
<dbReference type="EMBL" id="VDFN01000005">
    <property type="protein sequence ID" value="MQS45307.1"/>
    <property type="molecule type" value="Genomic_DNA"/>
</dbReference>
<keyword evidence="1" id="KW-1133">Transmembrane helix</keyword>
<organism evidence="3 4">
    <name type="scientific">Companilactobacillus mishanensis</name>
    <dbReference type="NCBI Taxonomy" id="2486008"/>
    <lineage>
        <taxon>Bacteria</taxon>
        <taxon>Bacillati</taxon>
        <taxon>Bacillota</taxon>
        <taxon>Bacilli</taxon>
        <taxon>Lactobacillales</taxon>
        <taxon>Lactobacillaceae</taxon>
        <taxon>Companilactobacillus</taxon>
    </lineage>
</organism>
<proteinExistence type="predicted"/>
<feature type="transmembrane region" description="Helical" evidence="1">
    <location>
        <begin position="20"/>
        <end position="39"/>
    </location>
</feature>
<keyword evidence="4" id="KW-1185">Reference proteome</keyword>
<dbReference type="RefSeq" id="WP_125706047.1">
    <property type="nucleotide sequence ID" value="NZ_JBHTOO010000025.1"/>
</dbReference>
<evidence type="ECO:0000313" key="3">
    <source>
        <dbReference type="EMBL" id="MQS45307.1"/>
    </source>
</evidence>
<keyword evidence="1" id="KW-0472">Membrane</keyword>
<dbReference type="Proteomes" id="UP000436655">
    <property type="component" value="Unassembled WGS sequence"/>
</dbReference>
<dbReference type="Pfam" id="PF03703">
    <property type="entry name" value="bPH_2"/>
    <property type="match status" value="1"/>
</dbReference>
<evidence type="ECO:0000259" key="2">
    <source>
        <dbReference type="Pfam" id="PF03703"/>
    </source>
</evidence>
<comment type="caution">
    <text evidence="3">The sequence shown here is derived from an EMBL/GenBank/DDBJ whole genome shotgun (WGS) entry which is preliminary data.</text>
</comment>
<reference evidence="3 4" key="1">
    <citation type="journal article" date="2019" name="Syst. Appl. Microbiol.">
        <title>Polyphasic characterization of two novel Lactobacillus spp. isolated from blown salami packages: Description of Lactobacillus halodurans sp. nov. and Lactobacillus salsicarnum sp. nov.</title>
        <authorList>
            <person name="Schuster J.A."/>
            <person name="Klingl A."/>
            <person name="Vogel R.F."/>
            <person name="Ehrmann M.A."/>
        </authorList>
    </citation>
    <scope>NUCLEOTIDE SEQUENCE [LARGE SCALE GENOMIC DNA]</scope>
    <source>
        <strain evidence="3 4">TMW 1.2098</strain>
    </source>
</reference>